<evidence type="ECO:0000256" key="5">
    <source>
        <dbReference type="ARBA" id="ARBA00022781"/>
    </source>
</evidence>
<evidence type="ECO:0000313" key="15">
    <source>
        <dbReference type="EMBL" id="MSU91757.1"/>
    </source>
</evidence>
<feature type="region of interest" description="Disordered" evidence="14">
    <location>
        <begin position="86"/>
        <end position="111"/>
    </location>
</feature>
<proteinExistence type="inferred from homology"/>
<name>A0A6L5Z5P9_9RHOB</name>
<evidence type="ECO:0000256" key="8">
    <source>
        <dbReference type="ARBA" id="ARBA00023136"/>
    </source>
</evidence>
<evidence type="ECO:0000256" key="4">
    <source>
        <dbReference type="ARBA" id="ARBA00022692"/>
    </source>
</evidence>
<protein>
    <recommendedName>
        <fullName evidence="13">ATP synthase subunit b</fullName>
    </recommendedName>
    <alternativeName>
        <fullName evidence="13">ATP synthase F(0) sector subunit b</fullName>
    </alternativeName>
    <alternativeName>
        <fullName evidence="13">ATPase subunit I</fullName>
    </alternativeName>
    <alternativeName>
        <fullName evidence="13">F-type ATPase subunit b</fullName>
        <shortName evidence="13">F-ATPase subunit b</shortName>
    </alternativeName>
</protein>
<keyword evidence="8 13" id="KW-0472">Membrane</keyword>
<keyword evidence="13" id="KW-1003">Cell membrane</keyword>
<evidence type="ECO:0000256" key="10">
    <source>
        <dbReference type="ARBA" id="ARBA00025198"/>
    </source>
</evidence>
<keyword evidence="5 13" id="KW-0375">Hydrogen ion transport</keyword>
<keyword evidence="4 13" id="KW-0812">Transmembrane</keyword>
<dbReference type="HAMAP" id="MF_01398">
    <property type="entry name" value="ATP_synth_b_bprime"/>
    <property type="match status" value="1"/>
</dbReference>
<evidence type="ECO:0000256" key="11">
    <source>
        <dbReference type="ARBA" id="ARBA00025614"/>
    </source>
</evidence>
<keyword evidence="2 13" id="KW-0813">Transport</keyword>
<dbReference type="InterPro" id="IPR002146">
    <property type="entry name" value="ATP_synth_b/b'su_bac/chlpt"/>
</dbReference>
<comment type="function">
    <text evidence="11">Component of the F(0) channel, it forms part of the peripheral stalk, linking F(1) to F(0). The b'-subunit is a diverged and duplicated form of b found in plants and photosynthetic bacteria.</text>
</comment>
<accession>A0A6L5Z5P9</accession>
<comment type="similarity">
    <text evidence="1 13">Belongs to the ATPase B chain family.</text>
</comment>
<dbReference type="RefSeq" id="WP_154449188.1">
    <property type="nucleotide sequence ID" value="NZ_WIND01000025.1"/>
</dbReference>
<dbReference type="Proteomes" id="UP000474957">
    <property type="component" value="Unassembled WGS sequence"/>
</dbReference>
<dbReference type="EMBL" id="WIND01000025">
    <property type="protein sequence ID" value="MSU91757.1"/>
    <property type="molecule type" value="Genomic_DNA"/>
</dbReference>
<dbReference type="AlphaFoldDB" id="A0A6L5Z5P9"/>
<reference evidence="15 16" key="1">
    <citation type="submission" date="2019-10" db="EMBL/GenBank/DDBJ databases">
        <title>Cognatihalovulum marinum gen. nov. sp. nov., a new member of the family Rhodobacteraceae isolated from deep seawater of the Northwest Indian Ocean.</title>
        <authorList>
            <person name="Ruan C."/>
            <person name="Wang J."/>
            <person name="Zheng X."/>
            <person name="Song L."/>
            <person name="Zhu Y."/>
            <person name="Huang Y."/>
            <person name="Lu Z."/>
            <person name="Du W."/>
            <person name="Huang L."/>
            <person name="Dai X."/>
        </authorList>
    </citation>
    <scope>NUCLEOTIDE SEQUENCE [LARGE SCALE GENOMIC DNA]</scope>
    <source>
        <strain evidence="15 16">2CG4</strain>
    </source>
</reference>
<dbReference type="GO" id="GO:0005886">
    <property type="term" value="C:plasma membrane"/>
    <property type="evidence" value="ECO:0007669"/>
    <property type="project" value="UniProtKB-SubCell"/>
</dbReference>
<evidence type="ECO:0000256" key="7">
    <source>
        <dbReference type="ARBA" id="ARBA00023065"/>
    </source>
</evidence>
<comment type="caution">
    <text evidence="15">The sequence shown here is derived from an EMBL/GenBank/DDBJ whole genome shotgun (WGS) entry which is preliminary data.</text>
</comment>
<dbReference type="PANTHER" id="PTHR33445:SF2">
    <property type="entry name" value="ATP SYNTHASE SUBUNIT B', CHLOROPLASTIC"/>
    <property type="match status" value="1"/>
</dbReference>
<keyword evidence="3 13" id="KW-0138">CF(0)</keyword>
<evidence type="ECO:0000256" key="6">
    <source>
        <dbReference type="ARBA" id="ARBA00022989"/>
    </source>
</evidence>
<evidence type="ECO:0000256" key="9">
    <source>
        <dbReference type="ARBA" id="ARBA00023310"/>
    </source>
</evidence>
<keyword evidence="7 13" id="KW-0406">Ion transport</keyword>
<dbReference type="GO" id="GO:0045259">
    <property type="term" value="C:proton-transporting ATP synthase complex"/>
    <property type="evidence" value="ECO:0007669"/>
    <property type="project" value="UniProtKB-KW"/>
</dbReference>
<dbReference type="GO" id="GO:0012505">
    <property type="term" value="C:endomembrane system"/>
    <property type="evidence" value="ECO:0007669"/>
    <property type="project" value="UniProtKB-SubCell"/>
</dbReference>
<evidence type="ECO:0000313" key="16">
    <source>
        <dbReference type="Proteomes" id="UP000474957"/>
    </source>
</evidence>
<organism evidence="15 16">
    <name type="scientific">Halovulum marinum</name>
    <dbReference type="NCBI Taxonomy" id="2662447"/>
    <lineage>
        <taxon>Bacteria</taxon>
        <taxon>Pseudomonadati</taxon>
        <taxon>Pseudomonadota</taxon>
        <taxon>Alphaproteobacteria</taxon>
        <taxon>Rhodobacterales</taxon>
        <taxon>Paracoccaceae</taxon>
        <taxon>Halovulum</taxon>
    </lineage>
</organism>
<gene>
    <name evidence="13" type="primary">atpF</name>
    <name evidence="15" type="ORF">GE300_19445</name>
</gene>
<dbReference type="Pfam" id="PF00430">
    <property type="entry name" value="ATP-synt_B"/>
    <property type="match status" value="1"/>
</dbReference>
<evidence type="ECO:0000256" key="2">
    <source>
        <dbReference type="ARBA" id="ARBA00022448"/>
    </source>
</evidence>
<evidence type="ECO:0000256" key="14">
    <source>
        <dbReference type="SAM" id="MobiDB-lite"/>
    </source>
</evidence>
<dbReference type="GO" id="GO:0046961">
    <property type="term" value="F:proton-transporting ATPase activity, rotational mechanism"/>
    <property type="evidence" value="ECO:0007669"/>
    <property type="project" value="TreeGrafter"/>
</dbReference>
<keyword evidence="6 13" id="KW-1133">Transmembrane helix</keyword>
<evidence type="ECO:0000256" key="3">
    <source>
        <dbReference type="ARBA" id="ARBA00022547"/>
    </source>
</evidence>
<dbReference type="PANTHER" id="PTHR33445">
    <property type="entry name" value="ATP SYNTHASE SUBUNIT B', CHLOROPLASTIC"/>
    <property type="match status" value="1"/>
</dbReference>
<comment type="subunit">
    <text evidence="13">F-type ATPases have 2 components, F(1) - the catalytic core - and F(0) - the membrane proton channel. F(1) has five subunits: alpha(3), beta(3), gamma(1), delta(1), epsilon(1). F(0) has three main subunits: a(1), b(2) and c(10-14). The alpha and beta chains form an alternating ring which encloses part of the gamma chain. F(1) is attached to F(0) by a central stalk formed by the gamma and epsilon chains, while a peripheral stalk is formed by the delta and b chains.</text>
</comment>
<dbReference type="GO" id="GO:0046933">
    <property type="term" value="F:proton-transporting ATP synthase activity, rotational mechanism"/>
    <property type="evidence" value="ECO:0007669"/>
    <property type="project" value="UniProtKB-UniRule"/>
</dbReference>
<dbReference type="CDD" id="cd06503">
    <property type="entry name" value="ATP-synt_Fo_b"/>
    <property type="match status" value="1"/>
</dbReference>
<dbReference type="InterPro" id="IPR050059">
    <property type="entry name" value="ATP_synthase_B_chain"/>
</dbReference>
<comment type="subcellular location">
    <subcellularLocation>
        <location evidence="13">Cell membrane</location>
        <topology evidence="13">Single-pass membrane protein</topology>
    </subcellularLocation>
    <subcellularLocation>
        <location evidence="12">Endomembrane system</location>
        <topology evidence="12">Single-pass membrane protein</topology>
    </subcellularLocation>
</comment>
<evidence type="ECO:0000256" key="1">
    <source>
        <dbReference type="ARBA" id="ARBA00005513"/>
    </source>
</evidence>
<feature type="transmembrane region" description="Helical" evidence="13">
    <location>
        <begin position="6"/>
        <end position="22"/>
    </location>
</feature>
<evidence type="ECO:0000256" key="12">
    <source>
        <dbReference type="ARBA" id="ARBA00037847"/>
    </source>
</evidence>
<keyword evidence="9 13" id="KW-0066">ATP synthesis</keyword>
<sequence>MSIDWITVAAQIVNFLVLVWLLRRFLYRPILDGIDAREKEIADRMAEAAGIAAAARAAEADHLAEIAALRADRAGTLEEARRSAEAERDALLDEAQNRLSKEETEREARRAEEAHAYSAELRRAGANALLSLTRKALWDLADETLEQRIAAHAVTQLGAVAKDLHSAAGDSRQAVALSRDPLPDDVRASLGAALADIDPGVTVRFVTDPSLAPGLTLRMGGAQVAWTVDSYLDGLESLLEHHARRTVTRGLTDAA</sequence>
<comment type="function">
    <text evidence="10 13">F(1)F(0) ATP synthase produces ATP from ADP in the presence of a proton or sodium gradient. F-type ATPases consist of two structural domains, F(1) containing the extramembraneous catalytic core and F(0) containing the membrane proton channel, linked together by a central stalk and a peripheral stalk. During catalysis, ATP synthesis in the catalytic domain of F(1) is coupled via a rotary mechanism of the central stalk subunits to proton translocation.</text>
</comment>
<keyword evidence="16" id="KW-1185">Reference proteome</keyword>
<evidence type="ECO:0000256" key="13">
    <source>
        <dbReference type="HAMAP-Rule" id="MF_01398"/>
    </source>
</evidence>